<dbReference type="InterPro" id="IPR036188">
    <property type="entry name" value="FAD/NAD-bd_sf"/>
</dbReference>
<dbReference type="SUPFAM" id="SSF51971">
    <property type="entry name" value="Nucleotide-binding domain"/>
    <property type="match status" value="2"/>
</dbReference>
<dbReference type="Proteomes" id="UP001060771">
    <property type="component" value="Chromosome"/>
</dbReference>
<reference evidence="3" key="1">
    <citation type="journal article" date="2014" name="Int. J. Syst. Evol. Microbiol.">
        <title>Complete genome sequence of Corynebacterium casei LMG S-19264T (=DSM 44701T), isolated from a smear-ripened cheese.</title>
        <authorList>
            <consortium name="US DOE Joint Genome Institute (JGI-PGF)"/>
            <person name="Walter F."/>
            <person name="Albersmeier A."/>
            <person name="Kalinowski J."/>
            <person name="Ruckert C."/>
        </authorList>
    </citation>
    <scope>NUCLEOTIDE SEQUENCE</scope>
    <source>
        <strain evidence="3">JCM 11219</strain>
    </source>
</reference>
<dbReference type="EMBL" id="AP026830">
    <property type="protein sequence ID" value="BDR92911.1"/>
    <property type="molecule type" value="Genomic_DNA"/>
</dbReference>
<dbReference type="NCBIfam" id="NF009409">
    <property type="entry name" value="PRK12770.1"/>
    <property type="match status" value="1"/>
</dbReference>
<dbReference type="PRINTS" id="PR00368">
    <property type="entry name" value="FADPNR"/>
</dbReference>
<evidence type="ECO:0000313" key="3">
    <source>
        <dbReference type="EMBL" id="GGI85537.1"/>
    </source>
</evidence>
<gene>
    <name evidence="3" type="ORF">GCM10007112_23260</name>
    <name evidence="2" type="ORF">Vsou_20040</name>
</gene>
<name>A0A830E5X9_9CREN</name>
<evidence type="ECO:0000259" key="1">
    <source>
        <dbReference type="Pfam" id="PF07992"/>
    </source>
</evidence>
<dbReference type="InterPro" id="IPR023753">
    <property type="entry name" value="FAD/NAD-binding_dom"/>
</dbReference>
<organism evidence="3 4">
    <name type="scientific">Vulcanisaeta souniana JCM 11219</name>
    <dbReference type="NCBI Taxonomy" id="1293586"/>
    <lineage>
        <taxon>Archaea</taxon>
        <taxon>Thermoproteota</taxon>
        <taxon>Thermoprotei</taxon>
        <taxon>Thermoproteales</taxon>
        <taxon>Thermoproteaceae</taxon>
        <taxon>Vulcanisaeta</taxon>
    </lineage>
</organism>
<evidence type="ECO:0000313" key="2">
    <source>
        <dbReference type="EMBL" id="BDR92911.1"/>
    </source>
</evidence>
<dbReference type="PRINTS" id="PR00411">
    <property type="entry name" value="PNDRDTASEI"/>
</dbReference>
<reference evidence="5" key="3">
    <citation type="submission" date="2022-09" db="EMBL/GenBank/DDBJ databases">
        <title>Complete genome sequence of Vulcanisaeta souniana.</title>
        <authorList>
            <person name="Kato S."/>
            <person name="Itoh T."/>
            <person name="Ohkuma M."/>
        </authorList>
    </citation>
    <scope>NUCLEOTIDE SEQUENCE [LARGE SCALE GENOMIC DNA]</scope>
    <source>
        <strain evidence="5">JCM 11219</strain>
    </source>
</reference>
<protein>
    <submittedName>
        <fullName evidence="3">Glutamate synthase</fullName>
    </submittedName>
</protein>
<dbReference type="Gene3D" id="3.50.50.60">
    <property type="entry name" value="FAD/NAD(P)-binding domain"/>
    <property type="match status" value="3"/>
</dbReference>
<dbReference type="Pfam" id="PF07992">
    <property type="entry name" value="Pyr_redox_2"/>
    <property type="match status" value="1"/>
</dbReference>
<accession>A0A830E5X9</accession>
<proteinExistence type="predicted"/>
<dbReference type="AlphaFoldDB" id="A0A830E5X9"/>
<keyword evidence="5" id="KW-1185">Reference proteome</keyword>
<dbReference type="GO" id="GO:0016491">
    <property type="term" value="F:oxidoreductase activity"/>
    <property type="evidence" value="ECO:0007669"/>
    <property type="project" value="InterPro"/>
</dbReference>
<dbReference type="Proteomes" id="UP000657075">
    <property type="component" value="Unassembled WGS sequence"/>
</dbReference>
<reference evidence="2" key="4">
    <citation type="journal article" date="2023" name="Microbiol. Resour. Announc.">
        <title>Complete Genome Sequence of Vulcanisaeta souniana Strain IC-059, a Hyperthermophilic Archaeon Isolated from Hot Spring Water in Japan.</title>
        <authorList>
            <person name="Kato S."/>
            <person name="Itoh T."/>
            <person name="Wu L."/>
            <person name="Ma J."/>
            <person name="Ohkuma M."/>
        </authorList>
    </citation>
    <scope>NUCLEOTIDE SEQUENCE</scope>
    <source>
        <strain evidence="2">JCM 11219</strain>
    </source>
</reference>
<dbReference type="EMBL" id="BMNM01000013">
    <property type="protein sequence ID" value="GGI85537.1"/>
    <property type="molecule type" value="Genomic_DNA"/>
</dbReference>
<sequence>MHGHPVKFALKCSPGQKIEKRSEKVAIIGAGPAGLGAAGYLICRGFQVDVYDKLPEPGGLMIFGIPDYRVPKKNVKAGIKELIELGVNFILRTKVVADEEVHADGDDFAENKVRLENLINNYNAVLIATGTWKSRDLGVPGENLKGVYLALDYLYRIYTSELGYLPKSVIYPTGSKVAVIGAGLTAVDAAIEAQRQGAKEVYVLYRRTINEAPAGKMEIQGLIKRGIKFVELVGITEVLGKDYVEAVKLVKMRLGKPDKSGRPAPEPVPGSEYVMEMDNVIAAVGEIPTPPFKDGCCGIKITPHNTIDIDQRHRTTRKGVFAAGDVATGPSLIGKALKNGIDAAMAIEEYIIKGGWREA</sequence>
<evidence type="ECO:0000313" key="5">
    <source>
        <dbReference type="Proteomes" id="UP001060771"/>
    </source>
</evidence>
<dbReference type="PANTHER" id="PTHR43100:SF1">
    <property type="entry name" value="GLUTAMATE SYNTHASE [NADPH] SMALL CHAIN"/>
    <property type="match status" value="1"/>
</dbReference>
<evidence type="ECO:0000313" key="4">
    <source>
        <dbReference type="Proteomes" id="UP000657075"/>
    </source>
</evidence>
<dbReference type="InterPro" id="IPR051394">
    <property type="entry name" value="Glutamate_Synthase"/>
</dbReference>
<feature type="domain" description="FAD/NAD(P)-binding" evidence="1">
    <location>
        <begin position="24"/>
        <end position="340"/>
    </location>
</feature>
<dbReference type="PANTHER" id="PTHR43100">
    <property type="entry name" value="GLUTAMATE SYNTHASE [NADPH] SMALL CHAIN"/>
    <property type="match status" value="1"/>
</dbReference>
<reference evidence="3" key="2">
    <citation type="submission" date="2020-09" db="EMBL/GenBank/DDBJ databases">
        <authorList>
            <person name="Sun Q."/>
            <person name="Ohkuma M."/>
        </authorList>
    </citation>
    <scope>NUCLEOTIDE SEQUENCE</scope>
    <source>
        <strain evidence="3">JCM 11219</strain>
    </source>
</reference>